<dbReference type="EMBL" id="NGFO01000049">
    <property type="protein sequence ID" value="OUC75832.1"/>
    <property type="molecule type" value="Genomic_DNA"/>
</dbReference>
<evidence type="ECO:0000313" key="4">
    <source>
        <dbReference type="Proteomes" id="UP000194632"/>
    </source>
</evidence>
<feature type="region of interest" description="Disordered" evidence="1">
    <location>
        <begin position="683"/>
        <end position="708"/>
    </location>
</feature>
<keyword evidence="4" id="KW-1185">Reference proteome</keyword>
<sequence>MNNIDGRHAGRSGARSQIRACLLRVGRVAHRLSLPCPQHALGDPRAGGDTTPQPSAGIPELLQHVHDARVLLASGTSLRSSGCARSVGRRNPGGGPRPSASKERAVEPITPAERRLLADATAAGQCNLLTPAEQAEPAWGPSAEVAAIWSEDRQVRADFLRHLLIDQQLPVHLTGARIDGNLYLTGGHTLTLSLPRCILTGAAHFDGTTFAGDARFDGATFTGDARFGFARATRFVRTTFTGDAQFDGVTFAGDARFDKAIFTRDARFVEATFTGDAQFDRATFTGDAQFDRATFTGDARFVRATFTGYARFLRVTFTGAAQFDTATFTRSARFHRATFAAVAHFDGATFTSGAHFDRATFTRSALFIGATFAGNTTFAEATFTRDARFVRATFIGDTAFLEATFTRDAHFDEATFTAGTYFDGATFTGAAWFRNSRWRTLGWSRTVWKTASVESAGLAAVEIVLDRAEFEQPVRLELAAGRVSMERMQATERLHLVIAGAQVNLEDADFAVGSLIDAAPVQTPTTATETTAKEAQEQRVQKSGIGRWVFIPPYPDPDYTSATTSGLPPDEDTHQVLDPAQRLSRSLMYASLFLEADLSTALDHTPTASVTSLRRTHVAGTSLSGMDLRACTFTGADGLDKLVIVGDDILTNHRGDKDMMRAGPARGRKWWRTSRRVLHDELAVRQPHPAASDTAGASGATDATVEPAATPTAPLTYRSVSATYRSLRKALEDSRDEPGAADFYYGEMTMRRLAASPLSVERSLLTLYWLIAGYGLRAWRALATLVVVIAVAGWCFTNDAWAVKTVTKTPTSVDLGTGAITSSASTADGLSLMRSWLFAAQEAVVPFRPAGLSGVTLTSWGHVVDLAVRILGPILLALAVLAIRNRTKR</sequence>
<keyword evidence="2" id="KW-0812">Transmembrane</keyword>
<evidence type="ECO:0000256" key="2">
    <source>
        <dbReference type="SAM" id="Phobius"/>
    </source>
</evidence>
<dbReference type="InterPro" id="IPR001646">
    <property type="entry name" value="5peptide_repeat"/>
</dbReference>
<reference evidence="3 4" key="1">
    <citation type="submission" date="2017-05" db="EMBL/GenBank/DDBJ databases">
        <title>Biotechnological potential of actinobacteria isolated from South African environments.</title>
        <authorList>
            <person name="Le Roes-Hill M."/>
            <person name="Prins A."/>
            <person name="Durrell K.A."/>
        </authorList>
    </citation>
    <scope>NUCLEOTIDE SEQUENCE [LARGE SCALE GENOMIC DNA]</scope>
    <source>
        <strain evidence="3">BS2</strain>
    </source>
</reference>
<dbReference type="STRING" id="417102.CA982_24740"/>
<name>A0A243Q3M6_9ACTN</name>
<proteinExistence type="predicted"/>
<evidence type="ECO:0000313" key="3">
    <source>
        <dbReference type="EMBL" id="OUC75832.1"/>
    </source>
</evidence>
<evidence type="ECO:0008006" key="5">
    <source>
        <dbReference type="Google" id="ProtNLM"/>
    </source>
</evidence>
<accession>A0A243Q3M6</accession>
<feature type="compositionally biased region" description="Low complexity" evidence="1">
    <location>
        <begin position="690"/>
        <end position="708"/>
    </location>
</feature>
<keyword evidence="2" id="KW-1133">Transmembrane helix</keyword>
<dbReference type="Pfam" id="PF13576">
    <property type="entry name" value="Pentapeptide_3"/>
    <property type="match status" value="3"/>
</dbReference>
<dbReference type="Gene3D" id="2.160.20.80">
    <property type="entry name" value="E3 ubiquitin-protein ligase SopA"/>
    <property type="match status" value="1"/>
</dbReference>
<gene>
    <name evidence="3" type="ORF">CA982_24740</name>
</gene>
<dbReference type="Proteomes" id="UP000194632">
    <property type="component" value="Unassembled WGS sequence"/>
</dbReference>
<dbReference type="AlphaFoldDB" id="A0A243Q3M6"/>
<evidence type="ECO:0000256" key="1">
    <source>
        <dbReference type="SAM" id="MobiDB-lite"/>
    </source>
</evidence>
<feature type="region of interest" description="Disordered" evidence="1">
    <location>
        <begin position="80"/>
        <end position="106"/>
    </location>
</feature>
<organism evidence="3 4">
    <name type="scientific">Gordonia lacunae</name>
    <dbReference type="NCBI Taxonomy" id="417102"/>
    <lineage>
        <taxon>Bacteria</taxon>
        <taxon>Bacillati</taxon>
        <taxon>Actinomycetota</taxon>
        <taxon>Actinomycetes</taxon>
        <taxon>Mycobacteriales</taxon>
        <taxon>Gordoniaceae</taxon>
        <taxon>Gordonia</taxon>
    </lineage>
</organism>
<protein>
    <recommendedName>
        <fullName evidence="5">Pentapeptide repeat-containing protein</fullName>
    </recommendedName>
</protein>
<keyword evidence="2" id="KW-0472">Membrane</keyword>
<feature type="transmembrane region" description="Helical" evidence="2">
    <location>
        <begin position="866"/>
        <end position="883"/>
    </location>
</feature>
<comment type="caution">
    <text evidence="3">The sequence shown here is derived from an EMBL/GenBank/DDBJ whole genome shotgun (WGS) entry which is preliminary data.</text>
</comment>